<gene>
    <name evidence="2" type="ORF">EV650_7621</name>
</gene>
<keyword evidence="3" id="KW-1185">Reference proteome</keyword>
<proteinExistence type="predicted"/>
<comment type="caution">
    <text evidence="2">The sequence shown here is derived from an EMBL/GenBank/DDBJ whole genome shotgun (WGS) entry which is preliminary data.</text>
</comment>
<dbReference type="Pfam" id="PF18478">
    <property type="entry name" value="PIN_10"/>
    <property type="match status" value="1"/>
</dbReference>
<dbReference type="InterPro" id="IPR041375">
    <property type="entry name" value="VapC45_PIN-like"/>
</dbReference>
<reference evidence="2 3" key="1">
    <citation type="submission" date="2019-03" db="EMBL/GenBank/DDBJ databases">
        <title>Genomic Encyclopedia of Type Strains, Phase III (KMG-III): the genomes of soil and plant-associated and newly described type strains.</title>
        <authorList>
            <person name="Whitman W."/>
        </authorList>
    </citation>
    <scope>NUCLEOTIDE SEQUENCE [LARGE SCALE GENOMIC DNA]</scope>
    <source>
        <strain evidence="2 3">VKM Ac-2570</strain>
    </source>
</reference>
<organism evidence="2 3">
    <name type="scientific">Kribbella kalugense</name>
    <dbReference type="NCBI Taxonomy" id="2512221"/>
    <lineage>
        <taxon>Bacteria</taxon>
        <taxon>Bacillati</taxon>
        <taxon>Actinomycetota</taxon>
        <taxon>Actinomycetes</taxon>
        <taxon>Propionibacteriales</taxon>
        <taxon>Kribbellaceae</taxon>
        <taxon>Kribbella</taxon>
    </lineage>
</organism>
<feature type="domain" description="VapC45 PIN like" evidence="1">
    <location>
        <begin position="7"/>
        <end position="89"/>
    </location>
</feature>
<accession>A0A4R7ZCY9</accession>
<dbReference type="AlphaFoldDB" id="A0A4R7ZCY9"/>
<dbReference type="RefSeq" id="WP_134124035.1">
    <property type="nucleotide sequence ID" value="NZ_SODF01000004.1"/>
</dbReference>
<protein>
    <recommendedName>
        <fullName evidence="1">VapC45 PIN like domain-containing protein</fullName>
    </recommendedName>
</protein>
<dbReference type="EMBL" id="SODF01000004">
    <property type="protein sequence ID" value="TDW14041.1"/>
    <property type="molecule type" value="Genomic_DNA"/>
</dbReference>
<dbReference type="Proteomes" id="UP000295447">
    <property type="component" value="Unassembled WGS sequence"/>
</dbReference>
<sequence length="140" mass="15791">MNAGLGPVYFTDENTLGLGKLLRRSGREDIVYPGHEELADIPLGTLDLDWMPVVARLKLIVLTRDRRIRTRPAELRAYSELGIRSVWIGAKQDLGPRDQFDVFLKHEARLQREIIKRGAGPWALAMSASGVRPLYLRGQS</sequence>
<evidence type="ECO:0000313" key="3">
    <source>
        <dbReference type="Proteomes" id="UP000295447"/>
    </source>
</evidence>
<dbReference type="OrthoDB" id="3828387at2"/>
<evidence type="ECO:0000313" key="2">
    <source>
        <dbReference type="EMBL" id="TDW14041.1"/>
    </source>
</evidence>
<evidence type="ECO:0000259" key="1">
    <source>
        <dbReference type="Pfam" id="PF18478"/>
    </source>
</evidence>
<name>A0A4R7ZCY9_9ACTN</name>